<feature type="binding site" evidence="3">
    <location>
        <position position="133"/>
    </location>
    <ligand>
        <name>Zn(2+)</name>
        <dbReference type="ChEBI" id="CHEBI:29105"/>
        <label>2</label>
    </ligand>
</feature>
<keyword evidence="3" id="KW-0862">Zinc</keyword>
<sequence>MLVNLSDILGIAEAKKCAIGSFNTPNLESILAVIDAAEELKTPVIIMHAQVHEELIPLSIIGPIMLELARNASVPVCVHLDHGSDLALINKAISLGFTSVMYDGSQLPYQENAANSRIVVGMASKAGVSVEGEIGVLGRRETGNSSELPEDAKDIYTDPDTAFRFVQETRVNALACSFGTAHGIYLKKPKLDMNLLGKIKEKVNIPLVMHGGSGVSDEDYLVAIEKGIRKINYYTYMSKAGGETVKTKLLEHSNEIAFYHNIAIWGCEAMKNNVKSAMEVFAKSHIPLFK</sequence>
<dbReference type="GO" id="GO:0005829">
    <property type="term" value="C:cytosol"/>
    <property type="evidence" value="ECO:0007669"/>
    <property type="project" value="TreeGrafter"/>
</dbReference>
<keyword evidence="5" id="KW-1185">Reference proteome</keyword>
<dbReference type="AlphaFoldDB" id="A0A498R2D7"/>
<dbReference type="PANTHER" id="PTHR30304">
    <property type="entry name" value="D-TAGATOSE-1,6-BISPHOSPHATE ALDOLASE"/>
    <property type="match status" value="1"/>
</dbReference>
<feature type="binding site" evidence="2">
    <location>
        <position position="183"/>
    </location>
    <ligand>
        <name>dihydroxyacetone phosphate</name>
        <dbReference type="ChEBI" id="CHEBI:57642"/>
    </ligand>
</feature>
<evidence type="ECO:0000256" key="2">
    <source>
        <dbReference type="PIRSR" id="PIRSR001359-2"/>
    </source>
</evidence>
<proteinExistence type="predicted"/>
<dbReference type="InterPro" id="IPR013785">
    <property type="entry name" value="Aldolase_TIM"/>
</dbReference>
<reference evidence="4 5" key="1">
    <citation type="submission" date="2018-06" db="EMBL/GenBank/DDBJ databases">
        <authorList>
            <person name="Strepis N."/>
        </authorList>
    </citation>
    <scope>NUCLEOTIDE SEQUENCE [LARGE SCALE GENOMIC DNA]</scope>
    <source>
        <strain evidence="4">LUCI</strain>
    </source>
</reference>
<feature type="binding site" evidence="3">
    <location>
        <position position="103"/>
    </location>
    <ligand>
        <name>Zn(2+)</name>
        <dbReference type="ChEBI" id="CHEBI:29105"/>
        <label>2</label>
    </ligand>
</feature>
<organism evidence="4 5">
    <name type="scientific">Lucifera butyrica</name>
    <dbReference type="NCBI Taxonomy" id="1351585"/>
    <lineage>
        <taxon>Bacteria</taxon>
        <taxon>Bacillati</taxon>
        <taxon>Bacillota</taxon>
        <taxon>Negativicutes</taxon>
        <taxon>Veillonellales</taxon>
        <taxon>Veillonellaceae</taxon>
        <taxon>Lucifera</taxon>
    </lineage>
</organism>
<dbReference type="GO" id="GO:0008270">
    <property type="term" value="F:zinc ion binding"/>
    <property type="evidence" value="ECO:0007669"/>
    <property type="project" value="InterPro"/>
</dbReference>
<feature type="binding site" evidence="3">
    <location>
        <position position="182"/>
    </location>
    <ligand>
        <name>Zn(2+)</name>
        <dbReference type="ChEBI" id="CHEBI:29105"/>
        <label>1</label>
        <note>catalytic</note>
    </ligand>
</feature>
<dbReference type="OrthoDB" id="9803995at2"/>
<dbReference type="InterPro" id="IPR000771">
    <property type="entry name" value="FBA_II"/>
</dbReference>
<protein>
    <submittedName>
        <fullName evidence="4">Ketose-bisphosphate aldolase class-ii</fullName>
    </submittedName>
</protein>
<feature type="binding site" evidence="3">
    <location>
        <position position="82"/>
    </location>
    <ligand>
        <name>Zn(2+)</name>
        <dbReference type="ChEBI" id="CHEBI:29105"/>
        <label>1</label>
        <note>catalytic</note>
    </ligand>
</feature>
<evidence type="ECO:0000256" key="3">
    <source>
        <dbReference type="PIRSR" id="PIRSR001359-3"/>
    </source>
</evidence>
<keyword evidence="3" id="KW-0479">Metal-binding</keyword>
<feature type="binding site" evidence="3">
    <location>
        <position position="210"/>
    </location>
    <ligand>
        <name>Zn(2+)</name>
        <dbReference type="ChEBI" id="CHEBI:29105"/>
        <label>1</label>
        <note>catalytic</note>
    </ligand>
</feature>
<accession>A0A498R2D7</accession>
<feature type="active site" description="Proton donor" evidence="1">
    <location>
        <position position="81"/>
    </location>
</feature>
<evidence type="ECO:0000313" key="5">
    <source>
        <dbReference type="Proteomes" id="UP000277811"/>
    </source>
</evidence>
<dbReference type="GO" id="GO:0005975">
    <property type="term" value="P:carbohydrate metabolic process"/>
    <property type="evidence" value="ECO:0007669"/>
    <property type="project" value="InterPro"/>
</dbReference>
<dbReference type="SUPFAM" id="SSF51569">
    <property type="entry name" value="Aldolase"/>
    <property type="match status" value="1"/>
</dbReference>
<name>A0A498R2D7_9FIRM</name>
<dbReference type="Gene3D" id="3.20.20.70">
    <property type="entry name" value="Aldolase class I"/>
    <property type="match status" value="1"/>
</dbReference>
<dbReference type="EMBL" id="UPPP01000051">
    <property type="protein sequence ID" value="VBB04930.1"/>
    <property type="molecule type" value="Genomic_DNA"/>
</dbReference>
<evidence type="ECO:0000313" key="4">
    <source>
        <dbReference type="EMBL" id="VBB04930.1"/>
    </source>
</evidence>
<dbReference type="RefSeq" id="WP_122625941.1">
    <property type="nucleotide sequence ID" value="NZ_UPPP01000051.1"/>
</dbReference>
<evidence type="ECO:0000256" key="1">
    <source>
        <dbReference type="PIRSR" id="PIRSR001359-1"/>
    </source>
</evidence>
<dbReference type="CDD" id="cd00947">
    <property type="entry name" value="TBP_aldolase_IIB"/>
    <property type="match status" value="1"/>
</dbReference>
<comment type="cofactor">
    <cofactor evidence="3">
        <name>Zn(2+)</name>
        <dbReference type="ChEBI" id="CHEBI:29105"/>
    </cofactor>
    <text evidence="3">Binds 2 Zn(2+) ions per subunit. One is catalytic and the other provides a structural contribution.</text>
</comment>
<dbReference type="PANTHER" id="PTHR30304:SF0">
    <property type="entry name" value="D-TAGATOSE-1,6-BISPHOSPHATE ALDOLASE SUBUNIT GATY-RELATED"/>
    <property type="match status" value="1"/>
</dbReference>
<dbReference type="InterPro" id="IPR050246">
    <property type="entry name" value="Class_II_FBP_aldolase"/>
</dbReference>
<dbReference type="Pfam" id="PF01116">
    <property type="entry name" value="F_bP_aldolase"/>
    <property type="match status" value="1"/>
</dbReference>
<feature type="binding site" evidence="2">
    <location>
        <begin position="211"/>
        <end position="213"/>
    </location>
    <ligand>
        <name>dihydroxyacetone phosphate</name>
        <dbReference type="ChEBI" id="CHEBI:57642"/>
    </ligand>
</feature>
<feature type="binding site" evidence="2">
    <location>
        <begin position="232"/>
        <end position="235"/>
    </location>
    <ligand>
        <name>dihydroxyacetone phosphate</name>
        <dbReference type="ChEBI" id="CHEBI:57642"/>
    </ligand>
</feature>
<dbReference type="GO" id="GO:0009025">
    <property type="term" value="F:tagatose-bisphosphate aldolase activity"/>
    <property type="evidence" value="ECO:0007669"/>
    <property type="project" value="TreeGrafter"/>
</dbReference>
<dbReference type="Proteomes" id="UP000277811">
    <property type="component" value="Unassembled WGS sequence"/>
</dbReference>
<dbReference type="PIRSF" id="PIRSF001359">
    <property type="entry name" value="F_bP_aldolase_II"/>
    <property type="match status" value="1"/>
</dbReference>
<dbReference type="NCBIfam" id="TIGR00167">
    <property type="entry name" value="cbbA"/>
    <property type="match status" value="1"/>
</dbReference>
<gene>
    <name evidence="4" type="ORF">LUCI_0136</name>
</gene>